<reference evidence="2" key="1">
    <citation type="submission" date="2009-07" db="EMBL/GenBank/DDBJ databases">
        <authorList>
            <consortium name="US DOE Joint Genome Institute (JGI-PGF)"/>
            <person name="Lucas S."/>
            <person name="Copeland A."/>
            <person name="Lapidus A."/>
            <person name="Glavina del Rio T."/>
            <person name="Tice H."/>
            <person name="Bruce D."/>
            <person name="Goodwin L."/>
            <person name="Pitluck S."/>
            <person name="Larimer F."/>
            <person name="Land M.L."/>
            <person name="Mouttaki H."/>
            <person name="He Z."/>
            <person name="Zhou J."/>
            <person name="Hemme C.L."/>
        </authorList>
    </citation>
    <scope>NUCLEOTIDE SEQUENCE [LARGE SCALE GENOMIC DNA]</scope>
    <source>
        <strain evidence="2">DSM 2782</strain>
    </source>
</reference>
<reference evidence="2" key="2">
    <citation type="submission" date="2011-01" db="EMBL/GenBank/DDBJ databases">
        <title>The Non-contiguous Finished genome of Clostridium papyrosolvens.</title>
        <authorList>
            <person name="Lucas S."/>
            <person name="Copeland A."/>
            <person name="Lapidus A."/>
            <person name="Cheng J.-F."/>
            <person name="Goodwin L."/>
            <person name="Pitluck S."/>
            <person name="Misra M."/>
            <person name="Chertkov O."/>
            <person name="Detter J.C."/>
            <person name="Han C."/>
            <person name="Tapia R."/>
            <person name="Land M."/>
            <person name="Hauser L."/>
            <person name="Kyrpides N."/>
            <person name="Ivanova N."/>
            <person name="Pagani I."/>
            <person name="Mouttaki H."/>
            <person name="He Z."/>
            <person name="Zhou J."/>
            <person name="Hemme C.L."/>
            <person name="Woyke T."/>
        </authorList>
    </citation>
    <scope>NUCLEOTIDE SEQUENCE [LARGE SCALE GENOMIC DNA]</scope>
    <source>
        <strain evidence="2">DSM 2782</strain>
    </source>
</reference>
<dbReference type="OrthoDB" id="1705475at2"/>
<dbReference type="Proteomes" id="UP000003860">
    <property type="component" value="Unassembled WGS sequence"/>
</dbReference>
<feature type="compositionally biased region" description="Acidic residues" evidence="1">
    <location>
        <begin position="195"/>
        <end position="221"/>
    </location>
</feature>
<gene>
    <name evidence="2" type="ORF">Cpap_2251</name>
</gene>
<feature type="region of interest" description="Disordered" evidence="1">
    <location>
        <begin position="193"/>
        <end position="269"/>
    </location>
</feature>
<sequence>MGNAYERQFHIFKIMDNNWENPGGFIKVEINGDNTRFQLSLNNLSDKRDSDFDLYGIHKDDDVLTFTDICRIQPINGRIDIKTNFPTHEIGSNKLNVQDINIYAVICRSSDNKESGTVKCPLVVYTKGERVWKEEFERLQEQPHETIPIKTPETRVEDTVQQISEEEPETEIDLTEQEAAMGETEVINIQPWSVIEEENRENITETDEPESTEQEREEELSVTDLSSKFQGSLSSVYQSSYEEDSESEEAEESVESVESEESEEPQNVWDRIQEDFNDISSIKIEEEEEGEQQREDRERSFNMQLLKQELDNSFEEYNPFRTRNRSFRWWKINSPGFLNNILFRNNIKTYLLFNPKVMLAHYKYRYIILGIKNSRQSGREKLICGIPGVYNIDDNPFSSVGSWVQMEGFRPKYGAFGYWVVLLDPRTGKISKMN</sequence>
<comment type="caution">
    <text evidence="2">The sequence shown here is derived from an EMBL/GenBank/DDBJ whole genome shotgun (WGS) entry which is preliminary data.</text>
</comment>
<organism evidence="2 3">
    <name type="scientific">Ruminiclostridium papyrosolvens DSM 2782</name>
    <dbReference type="NCBI Taxonomy" id="588581"/>
    <lineage>
        <taxon>Bacteria</taxon>
        <taxon>Bacillati</taxon>
        <taxon>Bacillota</taxon>
        <taxon>Clostridia</taxon>
        <taxon>Eubacteriales</taxon>
        <taxon>Oscillospiraceae</taxon>
        <taxon>Ruminiclostridium</taxon>
    </lineage>
</organism>
<feature type="compositionally biased region" description="Polar residues" evidence="1">
    <location>
        <begin position="223"/>
        <end position="233"/>
    </location>
</feature>
<evidence type="ECO:0000256" key="1">
    <source>
        <dbReference type="SAM" id="MobiDB-lite"/>
    </source>
</evidence>
<proteinExistence type="predicted"/>
<evidence type="ECO:0000313" key="2">
    <source>
        <dbReference type="EMBL" id="EGD47848.1"/>
    </source>
</evidence>
<accession>F1TCY1</accession>
<keyword evidence="3" id="KW-1185">Reference proteome</keyword>
<dbReference type="eggNOG" id="COG4547">
    <property type="taxonomic scope" value="Bacteria"/>
</dbReference>
<dbReference type="EMBL" id="ACXX02000006">
    <property type="protein sequence ID" value="EGD47848.1"/>
    <property type="molecule type" value="Genomic_DNA"/>
</dbReference>
<dbReference type="STRING" id="588581.Cpap_2251"/>
<dbReference type="RefSeq" id="WP_004619214.1">
    <property type="nucleotide sequence ID" value="NZ_ACXX02000006.1"/>
</dbReference>
<evidence type="ECO:0000313" key="3">
    <source>
        <dbReference type="Proteomes" id="UP000003860"/>
    </source>
</evidence>
<feature type="compositionally biased region" description="Acidic residues" evidence="1">
    <location>
        <begin position="241"/>
        <end position="264"/>
    </location>
</feature>
<feature type="region of interest" description="Disordered" evidence="1">
    <location>
        <begin position="280"/>
        <end position="299"/>
    </location>
</feature>
<dbReference type="AlphaFoldDB" id="F1TCY1"/>
<name>F1TCY1_9FIRM</name>
<protein>
    <submittedName>
        <fullName evidence="2">Uncharacterized protein</fullName>
    </submittedName>
</protein>